<keyword evidence="3" id="KW-1185">Reference proteome</keyword>
<accession>A0A183LCX0</accession>
<evidence type="ECO:0000313" key="3">
    <source>
        <dbReference type="Proteomes" id="UP000277204"/>
    </source>
</evidence>
<organism evidence="2 3">
    <name type="scientific">Schistosoma margrebowiei</name>
    <dbReference type="NCBI Taxonomy" id="48269"/>
    <lineage>
        <taxon>Eukaryota</taxon>
        <taxon>Metazoa</taxon>
        <taxon>Spiralia</taxon>
        <taxon>Lophotrochozoa</taxon>
        <taxon>Platyhelminthes</taxon>
        <taxon>Trematoda</taxon>
        <taxon>Digenea</taxon>
        <taxon>Strigeidida</taxon>
        <taxon>Schistosomatoidea</taxon>
        <taxon>Schistosomatidae</taxon>
        <taxon>Schistosoma</taxon>
    </lineage>
</organism>
<evidence type="ECO:0000313" key="2">
    <source>
        <dbReference type="EMBL" id="VDO51949.1"/>
    </source>
</evidence>
<proteinExistence type="predicted"/>
<protein>
    <submittedName>
        <fullName evidence="2">Uncharacterized protein</fullName>
    </submittedName>
</protein>
<feature type="region of interest" description="Disordered" evidence="1">
    <location>
        <begin position="40"/>
        <end position="82"/>
    </location>
</feature>
<dbReference type="AlphaFoldDB" id="A0A183LCX0"/>
<dbReference type="Proteomes" id="UP000277204">
    <property type="component" value="Unassembled WGS sequence"/>
</dbReference>
<name>A0A183LCX0_9TREM</name>
<gene>
    <name evidence="2" type="ORF">SMRZ_LOCUS1645</name>
</gene>
<sequence length="82" mass="9747">MEDNRKETNEALTSTYQEVQGHNRHHHKKLISIEILNSRFKNGRTRRQQLPTDSRTTTEKVKSHTKYTESNKQVKRSIRADK</sequence>
<dbReference type="EMBL" id="UZAI01000374">
    <property type="protein sequence ID" value="VDO51949.1"/>
    <property type="molecule type" value="Genomic_DNA"/>
</dbReference>
<feature type="compositionally biased region" description="Basic and acidic residues" evidence="1">
    <location>
        <begin position="56"/>
        <end position="69"/>
    </location>
</feature>
<feature type="compositionally biased region" description="Basic residues" evidence="1">
    <location>
        <begin position="73"/>
        <end position="82"/>
    </location>
</feature>
<reference evidence="2 3" key="1">
    <citation type="submission" date="2018-11" db="EMBL/GenBank/DDBJ databases">
        <authorList>
            <consortium name="Pathogen Informatics"/>
        </authorList>
    </citation>
    <scope>NUCLEOTIDE SEQUENCE [LARGE SCALE GENOMIC DNA]</scope>
    <source>
        <strain evidence="2 3">Zambia</strain>
    </source>
</reference>
<evidence type="ECO:0000256" key="1">
    <source>
        <dbReference type="SAM" id="MobiDB-lite"/>
    </source>
</evidence>